<feature type="compositionally biased region" description="Basic residues" evidence="2">
    <location>
        <begin position="252"/>
        <end position="263"/>
    </location>
</feature>
<keyword evidence="4" id="KW-1185">Reference proteome</keyword>
<feature type="compositionally biased region" description="Polar residues" evidence="2">
    <location>
        <begin position="286"/>
        <end position="296"/>
    </location>
</feature>
<feature type="compositionally biased region" description="Polar residues" evidence="2">
    <location>
        <begin position="314"/>
        <end position="325"/>
    </location>
</feature>
<reference evidence="4" key="1">
    <citation type="journal article" date="2017" name="Cell">
        <title>Insights into land plant evolution garnered from the Marchantia polymorpha genome.</title>
        <authorList>
            <person name="Bowman J.L."/>
            <person name="Kohchi T."/>
            <person name="Yamato K.T."/>
            <person name="Jenkins J."/>
            <person name="Shu S."/>
            <person name="Ishizaki K."/>
            <person name="Yamaoka S."/>
            <person name="Nishihama R."/>
            <person name="Nakamura Y."/>
            <person name="Berger F."/>
            <person name="Adam C."/>
            <person name="Aki S.S."/>
            <person name="Althoff F."/>
            <person name="Araki T."/>
            <person name="Arteaga-Vazquez M.A."/>
            <person name="Balasubrmanian S."/>
            <person name="Barry K."/>
            <person name="Bauer D."/>
            <person name="Boehm C.R."/>
            <person name="Briginshaw L."/>
            <person name="Caballero-Perez J."/>
            <person name="Catarino B."/>
            <person name="Chen F."/>
            <person name="Chiyoda S."/>
            <person name="Chovatia M."/>
            <person name="Davies K.M."/>
            <person name="Delmans M."/>
            <person name="Demura T."/>
            <person name="Dierschke T."/>
            <person name="Dolan L."/>
            <person name="Dorantes-Acosta A.E."/>
            <person name="Eklund D.M."/>
            <person name="Florent S.N."/>
            <person name="Flores-Sandoval E."/>
            <person name="Fujiyama A."/>
            <person name="Fukuzawa H."/>
            <person name="Galik B."/>
            <person name="Grimanelli D."/>
            <person name="Grimwood J."/>
            <person name="Grossniklaus U."/>
            <person name="Hamada T."/>
            <person name="Haseloff J."/>
            <person name="Hetherington A.J."/>
            <person name="Higo A."/>
            <person name="Hirakawa Y."/>
            <person name="Hundley H.N."/>
            <person name="Ikeda Y."/>
            <person name="Inoue K."/>
            <person name="Inoue S.I."/>
            <person name="Ishida S."/>
            <person name="Jia Q."/>
            <person name="Kakita M."/>
            <person name="Kanazawa T."/>
            <person name="Kawai Y."/>
            <person name="Kawashima T."/>
            <person name="Kennedy M."/>
            <person name="Kinose K."/>
            <person name="Kinoshita T."/>
            <person name="Kohara Y."/>
            <person name="Koide E."/>
            <person name="Komatsu K."/>
            <person name="Kopischke S."/>
            <person name="Kubo M."/>
            <person name="Kyozuka J."/>
            <person name="Lagercrantz U."/>
            <person name="Lin S.S."/>
            <person name="Lindquist E."/>
            <person name="Lipzen A.M."/>
            <person name="Lu C.W."/>
            <person name="De Luna E."/>
            <person name="Martienssen R.A."/>
            <person name="Minamino N."/>
            <person name="Mizutani M."/>
            <person name="Mizutani M."/>
            <person name="Mochizuki N."/>
            <person name="Monte I."/>
            <person name="Mosher R."/>
            <person name="Nagasaki H."/>
            <person name="Nakagami H."/>
            <person name="Naramoto S."/>
            <person name="Nishitani K."/>
            <person name="Ohtani M."/>
            <person name="Okamoto T."/>
            <person name="Okumura M."/>
            <person name="Phillips J."/>
            <person name="Pollak B."/>
            <person name="Reinders A."/>
            <person name="Rovekamp M."/>
            <person name="Sano R."/>
            <person name="Sawa S."/>
            <person name="Schmid M.W."/>
            <person name="Shirakawa M."/>
            <person name="Solano R."/>
            <person name="Spunde A."/>
            <person name="Suetsugu N."/>
            <person name="Sugano S."/>
            <person name="Sugiyama A."/>
            <person name="Sun R."/>
            <person name="Suzuki Y."/>
            <person name="Takenaka M."/>
            <person name="Takezawa D."/>
            <person name="Tomogane H."/>
            <person name="Tsuzuki M."/>
            <person name="Ueda T."/>
            <person name="Umeda M."/>
            <person name="Ward J.M."/>
            <person name="Watanabe Y."/>
            <person name="Yazaki K."/>
            <person name="Yokoyama R."/>
            <person name="Yoshitake Y."/>
            <person name="Yotsui I."/>
            <person name="Zachgo S."/>
            <person name="Schmutz J."/>
        </authorList>
    </citation>
    <scope>NUCLEOTIDE SEQUENCE [LARGE SCALE GENOMIC DNA]</scope>
    <source>
        <strain evidence="4">Tak-1</strain>
    </source>
</reference>
<evidence type="ECO:0000256" key="1">
    <source>
        <dbReference type="SAM" id="Coils"/>
    </source>
</evidence>
<gene>
    <name evidence="3" type="ORF">MARPO_0198s0011</name>
</gene>
<feature type="compositionally biased region" description="Basic and acidic residues" evidence="2">
    <location>
        <begin position="264"/>
        <end position="279"/>
    </location>
</feature>
<feature type="region of interest" description="Disordered" evidence="2">
    <location>
        <begin position="211"/>
        <end position="382"/>
    </location>
</feature>
<dbReference type="OrthoDB" id="10379167at2759"/>
<feature type="region of interest" description="Disordered" evidence="2">
    <location>
        <begin position="173"/>
        <end position="194"/>
    </location>
</feature>
<evidence type="ECO:0000313" key="4">
    <source>
        <dbReference type="Proteomes" id="UP000244005"/>
    </source>
</evidence>
<dbReference type="Proteomes" id="UP000244005">
    <property type="component" value="Unassembled WGS sequence"/>
</dbReference>
<keyword evidence="1" id="KW-0175">Coiled coil</keyword>
<accession>A0A2R6W0S9</accession>
<sequence>MIIDYSPMNVTRVKLGSTFSGHTHEREIERLIDVVSQMGTIASTDDSRDRSRRRQEYGYLLREDTAQEKPIRRKSCCVRDPNRKDRVLVGGNETVIFVLVVEEAVPLCCRETRARCVATSCCVESVEEQTEKQQWDENRISKSHEDPMPDYISPELVTLIAQNAPSELEVFKSPIKQWSRGPSRGGSEDWQDRGEGGWIKRAIEFGIQELLHSGNGSNNNPRLTRRDARRSCPEATWSGYDTEDSRAPRAPRAPKVKNVKRKRPESLDVGKSESPRDETGDPVSRESASPIQPNPRTDQKDNHVGATADEVAPSSKSVGFTSSGVDQKREVRRPASAPAVSTSRYESDALNAKPWRHGMKKRTSTELKPTDTISCKRKAPVDPKKHFEVKKYMETKLAQQRHERQKQKARAEAAVAALKEKQRKLDLECQALLRS</sequence>
<protein>
    <submittedName>
        <fullName evidence="3">Uncharacterized protein</fullName>
    </submittedName>
</protein>
<feature type="coiled-coil region" evidence="1">
    <location>
        <begin position="392"/>
        <end position="428"/>
    </location>
</feature>
<evidence type="ECO:0000313" key="3">
    <source>
        <dbReference type="EMBL" id="PTQ27443.1"/>
    </source>
</evidence>
<evidence type="ECO:0000256" key="2">
    <source>
        <dbReference type="SAM" id="MobiDB-lite"/>
    </source>
</evidence>
<organism evidence="3 4">
    <name type="scientific">Marchantia polymorpha</name>
    <name type="common">Common liverwort</name>
    <name type="synonym">Marchantia aquatica</name>
    <dbReference type="NCBI Taxonomy" id="3197"/>
    <lineage>
        <taxon>Eukaryota</taxon>
        <taxon>Viridiplantae</taxon>
        <taxon>Streptophyta</taxon>
        <taxon>Embryophyta</taxon>
        <taxon>Marchantiophyta</taxon>
        <taxon>Marchantiopsida</taxon>
        <taxon>Marchantiidae</taxon>
        <taxon>Marchantiales</taxon>
        <taxon>Marchantiaceae</taxon>
        <taxon>Marchantia</taxon>
    </lineage>
</organism>
<name>A0A2R6W0S9_MARPO</name>
<proteinExistence type="predicted"/>
<dbReference type="EMBL" id="KZ772866">
    <property type="protein sequence ID" value="PTQ27443.1"/>
    <property type="molecule type" value="Genomic_DNA"/>
</dbReference>
<dbReference type="AlphaFoldDB" id="A0A2R6W0S9"/>